<dbReference type="AlphaFoldDB" id="A0A4Y7STB6"/>
<dbReference type="InterPro" id="IPR011051">
    <property type="entry name" value="RmlC_Cupin_sf"/>
</dbReference>
<dbReference type="PANTHER" id="PTHR33387">
    <property type="entry name" value="RMLC-LIKE JELLY ROLL FOLD PROTEIN"/>
    <property type="match status" value="1"/>
</dbReference>
<dbReference type="Gene3D" id="2.60.120.10">
    <property type="entry name" value="Jelly Rolls"/>
    <property type="match status" value="1"/>
</dbReference>
<organism evidence="2 3">
    <name type="scientific">Coprinellus micaceus</name>
    <name type="common">Glistening ink-cap mushroom</name>
    <name type="synonym">Coprinus micaceus</name>
    <dbReference type="NCBI Taxonomy" id="71717"/>
    <lineage>
        <taxon>Eukaryota</taxon>
        <taxon>Fungi</taxon>
        <taxon>Dikarya</taxon>
        <taxon>Basidiomycota</taxon>
        <taxon>Agaricomycotina</taxon>
        <taxon>Agaricomycetes</taxon>
        <taxon>Agaricomycetidae</taxon>
        <taxon>Agaricales</taxon>
        <taxon>Agaricineae</taxon>
        <taxon>Psathyrellaceae</taxon>
        <taxon>Coprinellus</taxon>
    </lineage>
</organism>
<dbReference type="InterPro" id="IPR039935">
    <property type="entry name" value="YML079W-like"/>
</dbReference>
<evidence type="ECO:0000259" key="1">
    <source>
        <dbReference type="Pfam" id="PF06172"/>
    </source>
</evidence>
<dbReference type="EMBL" id="QPFP01000060">
    <property type="protein sequence ID" value="TEB25042.1"/>
    <property type="molecule type" value="Genomic_DNA"/>
</dbReference>
<dbReference type="InterPro" id="IPR014710">
    <property type="entry name" value="RmlC-like_jellyroll"/>
</dbReference>
<accession>A0A4Y7STB6</accession>
<evidence type="ECO:0000313" key="2">
    <source>
        <dbReference type="EMBL" id="TEB25042.1"/>
    </source>
</evidence>
<dbReference type="PANTHER" id="PTHR33387:SF3">
    <property type="entry name" value="DUF985 DOMAIN-CONTAINING PROTEIN"/>
    <property type="match status" value="1"/>
</dbReference>
<name>A0A4Y7STB6_COPMI</name>
<protein>
    <recommendedName>
        <fullName evidence="1">DUF985 domain-containing protein</fullName>
    </recommendedName>
</protein>
<evidence type="ECO:0000313" key="3">
    <source>
        <dbReference type="Proteomes" id="UP000298030"/>
    </source>
</evidence>
<dbReference type="InterPro" id="IPR009327">
    <property type="entry name" value="Cupin_DUF985"/>
</dbReference>
<feature type="domain" description="DUF985" evidence="1">
    <location>
        <begin position="9"/>
        <end position="165"/>
    </location>
</feature>
<dbReference type="OrthoDB" id="6614653at2759"/>
<reference evidence="2 3" key="1">
    <citation type="journal article" date="2019" name="Nat. Ecol. Evol.">
        <title>Megaphylogeny resolves global patterns of mushroom evolution.</title>
        <authorList>
            <person name="Varga T."/>
            <person name="Krizsan K."/>
            <person name="Foldi C."/>
            <person name="Dima B."/>
            <person name="Sanchez-Garcia M."/>
            <person name="Sanchez-Ramirez S."/>
            <person name="Szollosi G.J."/>
            <person name="Szarkandi J.G."/>
            <person name="Papp V."/>
            <person name="Albert L."/>
            <person name="Andreopoulos W."/>
            <person name="Angelini C."/>
            <person name="Antonin V."/>
            <person name="Barry K.W."/>
            <person name="Bougher N.L."/>
            <person name="Buchanan P."/>
            <person name="Buyck B."/>
            <person name="Bense V."/>
            <person name="Catcheside P."/>
            <person name="Chovatia M."/>
            <person name="Cooper J."/>
            <person name="Damon W."/>
            <person name="Desjardin D."/>
            <person name="Finy P."/>
            <person name="Geml J."/>
            <person name="Haridas S."/>
            <person name="Hughes K."/>
            <person name="Justo A."/>
            <person name="Karasinski D."/>
            <person name="Kautmanova I."/>
            <person name="Kiss B."/>
            <person name="Kocsube S."/>
            <person name="Kotiranta H."/>
            <person name="LaButti K.M."/>
            <person name="Lechner B.E."/>
            <person name="Liimatainen K."/>
            <person name="Lipzen A."/>
            <person name="Lukacs Z."/>
            <person name="Mihaltcheva S."/>
            <person name="Morgado L.N."/>
            <person name="Niskanen T."/>
            <person name="Noordeloos M.E."/>
            <person name="Ohm R.A."/>
            <person name="Ortiz-Santana B."/>
            <person name="Ovrebo C."/>
            <person name="Racz N."/>
            <person name="Riley R."/>
            <person name="Savchenko A."/>
            <person name="Shiryaev A."/>
            <person name="Soop K."/>
            <person name="Spirin V."/>
            <person name="Szebenyi C."/>
            <person name="Tomsovsky M."/>
            <person name="Tulloss R.E."/>
            <person name="Uehling J."/>
            <person name="Grigoriev I.V."/>
            <person name="Vagvolgyi C."/>
            <person name="Papp T."/>
            <person name="Martin F.M."/>
            <person name="Miettinen O."/>
            <person name="Hibbett D.S."/>
            <person name="Nagy L.G."/>
        </authorList>
    </citation>
    <scope>NUCLEOTIDE SEQUENCE [LARGE SCALE GENOMIC DNA]</scope>
    <source>
        <strain evidence="2 3">FP101781</strain>
    </source>
</reference>
<dbReference type="Pfam" id="PF06172">
    <property type="entry name" value="Cupin_5"/>
    <property type="match status" value="1"/>
</dbReference>
<comment type="caution">
    <text evidence="2">The sequence shown here is derived from an EMBL/GenBank/DDBJ whole genome shotgun (WGS) entry which is preliminary data.</text>
</comment>
<dbReference type="CDD" id="cd06121">
    <property type="entry name" value="cupin_YML079wp"/>
    <property type="match status" value="1"/>
</dbReference>
<dbReference type="Proteomes" id="UP000298030">
    <property type="component" value="Unassembled WGS sequence"/>
</dbReference>
<proteinExistence type="predicted"/>
<keyword evidence="3" id="KW-1185">Reference proteome</keyword>
<dbReference type="SUPFAM" id="SSF51182">
    <property type="entry name" value="RmlC-like cupins"/>
    <property type="match status" value="1"/>
</dbReference>
<sequence>MSAVAPSSQLISELGLEAHPEGGYYKLTDLQENQIASPFADDKPRPMSTSIFYLLSHDRPRGVIHMNKSVTYHVLHQGRARYTLIHPTSPPKIEHHIMGPNEAEGETRMLLVGTGVWKMSELPQEDLDTAEAAPTDAEKEQARNRVNCLITEVVVPGFDWDDHKYLTREGLEKLFEGDEEKFKRFERDLKVV</sequence>
<gene>
    <name evidence="2" type="ORF">FA13DRAFT_1738663</name>
</gene>